<proteinExistence type="predicted"/>
<keyword evidence="1" id="KW-0175">Coiled coil</keyword>
<reference evidence="2 3" key="1">
    <citation type="journal article" date="2013" name="BMC Genomics">
        <title>The miniature genome of a carnivorous plant Genlisea aurea contains a low number of genes and short non-coding sequences.</title>
        <authorList>
            <person name="Leushkin E.V."/>
            <person name="Sutormin R.A."/>
            <person name="Nabieva E.R."/>
            <person name="Penin A.A."/>
            <person name="Kondrashov A.S."/>
            <person name="Logacheva M.D."/>
        </authorList>
    </citation>
    <scope>NUCLEOTIDE SEQUENCE [LARGE SCALE GENOMIC DNA]</scope>
</reference>
<protein>
    <recommendedName>
        <fullName evidence="4">Coiled-coil SMC6 And NSE5 INteracting (CANIN) domain-containing protein</fullName>
    </recommendedName>
</protein>
<sequence length="450" mass="51240">PDIDFEEPIRISPPTKKNRRKLIGLDDLLEDHEREQKRLNDRKSQEKRIRKACDAEDALDEAAEAQLSECVHKCEKEISKINGDEEMSPWGITAFGNQVMLPQLEYLELGNCNLMQSFIQRKISSLFELNAEKVENFLEVALADGWLLLIVNMTGCVESSIAKWTFNLMLYSSEIRLMEGACEFWCAILCDKDDSSKIKIDWLPGFSDVKRALQAYGFLSDSFSNISSDIDTFPADAVTKGPPQNIRCWIKFTNVCCHIRETEIIPTCKEAENLLVIFISLFLDRKLVGLSLLLHEAMDSIISYFRDEEWSETCENAAKSLAKRLPCDLNCLRAVECITGVDWRSKQLRCSTALACLTKYLDEKSSNAEKILQSLISINVKDKKCDLFKAYIYLSLTENWLCFHTGDEEVTVRRLWGGWLRSCSCGIGIADLRSYASNVRSKASYLLQSC</sequence>
<dbReference type="PANTHER" id="PTHR37212:SF2">
    <property type="entry name" value="ACTIN PROTEIN 2_3 COMPLEX SUBUNIT-LIKE PROTEIN"/>
    <property type="match status" value="1"/>
</dbReference>
<dbReference type="AlphaFoldDB" id="S8CTX7"/>
<name>S8CTX7_9LAMI</name>
<feature type="coiled-coil region" evidence="1">
    <location>
        <begin position="22"/>
        <end position="49"/>
    </location>
</feature>
<dbReference type="Proteomes" id="UP000015453">
    <property type="component" value="Unassembled WGS sequence"/>
</dbReference>
<dbReference type="OrthoDB" id="674980at2759"/>
<feature type="non-terminal residue" evidence="2">
    <location>
        <position position="1"/>
    </location>
</feature>
<comment type="caution">
    <text evidence="2">The sequence shown here is derived from an EMBL/GenBank/DDBJ whole genome shotgun (WGS) entry which is preliminary data.</text>
</comment>
<evidence type="ECO:0000313" key="3">
    <source>
        <dbReference type="Proteomes" id="UP000015453"/>
    </source>
</evidence>
<keyword evidence="3" id="KW-1185">Reference proteome</keyword>
<accession>S8CTX7</accession>
<evidence type="ECO:0008006" key="4">
    <source>
        <dbReference type="Google" id="ProtNLM"/>
    </source>
</evidence>
<dbReference type="EMBL" id="AUSU01001732">
    <property type="protein sequence ID" value="EPS70310.1"/>
    <property type="molecule type" value="Genomic_DNA"/>
</dbReference>
<evidence type="ECO:0000256" key="1">
    <source>
        <dbReference type="SAM" id="Coils"/>
    </source>
</evidence>
<feature type="non-terminal residue" evidence="2">
    <location>
        <position position="450"/>
    </location>
</feature>
<evidence type="ECO:0000313" key="2">
    <source>
        <dbReference type="EMBL" id="EPS70310.1"/>
    </source>
</evidence>
<organism evidence="2 3">
    <name type="scientific">Genlisea aurea</name>
    <dbReference type="NCBI Taxonomy" id="192259"/>
    <lineage>
        <taxon>Eukaryota</taxon>
        <taxon>Viridiplantae</taxon>
        <taxon>Streptophyta</taxon>
        <taxon>Embryophyta</taxon>
        <taxon>Tracheophyta</taxon>
        <taxon>Spermatophyta</taxon>
        <taxon>Magnoliopsida</taxon>
        <taxon>eudicotyledons</taxon>
        <taxon>Gunneridae</taxon>
        <taxon>Pentapetalae</taxon>
        <taxon>asterids</taxon>
        <taxon>lamiids</taxon>
        <taxon>Lamiales</taxon>
        <taxon>Lentibulariaceae</taxon>
        <taxon>Genlisea</taxon>
    </lineage>
</organism>
<dbReference type="PANTHER" id="PTHR37212">
    <property type="entry name" value="ACTIN PROTEIN 2/3 COMPLEX SUBUNIT-LIKE PROTEIN"/>
    <property type="match status" value="1"/>
</dbReference>
<gene>
    <name evidence="2" type="ORF">M569_04451</name>
</gene>